<dbReference type="KEGG" id="cof:FOZ74_10385"/>
<feature type="domain" description="TonB-dependent receptor plug" evidence="14">
    <location>
        <begin position="56"/>
        <end position="159"/>
    </location>
</feature>
<dbReference type="SUPFAM" id="SSF56935">
    <property type="entry name" value="Porins"/>
    <property type="match status" value="1"/>
</dbReference>
<evidence type="ECO:0000256" key="2">
    <source>
        <dbReference type="ARBA" id="ARBA00009810"/>
    </source>
</evidence>
<dbReference type="InterPro" id="IPR012910">
    <property type="entry name" value="Plug_dom"/>
</dbReference>
<evidence type="ECO:0000256" key="5">
    <source>
        <dbReference type="ARBA" id="ARBA00022692"/>
    </source>
</evidence>
<dbReference type="Gene3D" id="2.170.130.10">
    <property type="entry name" value="TonB-dependent receptor, plug domain"/>
    <property type="match status" value="1"/>
</dbReference>
<protein>
    <submittedName>
        <fullName evidence="15">TonB-dependent receptor</fullName>
    </submittedName>
</protein>
<name>A0A5B8RWE1_9BURK</name>
<dbReference type="InterPro" id="IPR036942">
    <property type="entry name" value="Beta-barrel_TonB_sf"/>
</dbReference>
<evidence type="ECO:0000313" key="15">
    <source>
        <dbReference type="EMBL" id="QEA13403.1"/>
    </source>
</evidence>
<dbReference type="EMBL" id="CP042344">
    <property type="protein sequence ID" value="QEA13403.1"/>
    <property type="molecule type" value="Genomic_DNA"/>
</dbReference>
<evidence type="ECO:0000256" key="4">
    <source>
        <dbReference type="ARBA" id="ARBA00022452"/>
    </source>
</evidence>
<dbReference type="OrthoDB" id="9795928at2"/>
<dbReference type="PANTHER" id="PTHR30069">
    <property type="entry name" value="TONB-DEPENDENT OUTER MEMBRANE RECEPTOR"/>
    <property type="match status" value="1"/>
</dbReference>
<evidence type="ECO:0000313" key="16">
    <source>
        <dbReference type="Proteomes" id="UP000321199"/>
    </source>
</evidence>
<evidence type="ECO:0000256" key="7">
    <source>
        <dbReference type="ARBA" id="ARBA00023136"/>
    </source>
</evidence>
<evidence type="ECO:0000256" key="8">
    <source>
        <dbReference type="ARBA" id="ARBA00023170"/>
    </source>
</evidence>
<evidence type="ECO:0000259" key="14">
    <source>
        <dbReference type="Pfam" id="PF07715"/>
    </source>
</evidence>
<keyword evidence="9 10" id="KW-0998">Cell outer membrane</keyword>
<evidence type="ECO:0000256" key="9">
    <source>
        <dbReference type="ARBA" id="ARBA00023237"/>
    </source>
</evidence>
<accession>A0A5B8RWE1</accession>
<keyword evidence="12" id="KW-0732">Signal</keyword>
<dbReference type="InterPro" id="IPR039426">
    <property type="entry name" value="TonB-dep_rcpt-like"/>
</dbReference>
<dbReference type="Pfam" id="PF00593">
    <property type="entry name" value="TonB_dep_Rec_b-barrel"/>
    <property type="match status" value="1"/>
</dbReference>
<dbReference type="RefSeq" id="WP_146912995.1">
    <property type="nucleotide sequence ID" value="NZ_CP042344.1"/>
</dbReference>
<keyword evidence="7 10" id="KW-0472">Membrane</keyword>
<comment type="subcellular location">
    <subcellularLocation>
        <location evidence="1 10">Cell outer membrane</location>
        <topology evidence="1 10">Multi-pass membrane protein</topology>
    </subcellularLocation>
</comment>
<evidence type="ECO:0000259" key="13">
    <source>
        <dbReference type="Pfam" id="PF00593"/>
    </source>
</evidence>
<reference evidence="15 16" key="1">
    <citation type="submission" date="2019-07" db="EMBL/GenBank/DDBJ databases">
        <title>Complete genome sequence of Comamonas sp. NLF 7-7 isolated from livestock.</title>
        <authorList>
            <person name="Kim D.H."/>
            <person name="Kim J.G."/>
        </authorList>
    </citation>
    <scope>NUCLEOTIDE SEQUENCE [LARGE SCALE GENOMIC DNA]</scope>
    <source>
        <strain evidence="15 16">NLF 7-7</strain>
    </source>
</reference>
<evidence type="ECO:0000256" key="11">
    <source>
        <dbReference type="RuleBase" id="RU003357"/>
    </source>
</evidence>
<evidence type="ECO:0000256" key="10">
    <source>
        <dbReference type="PROSITE-ProRule" id="PRU01360"/>
    </source>
</evidence>
<dbReference type="PROSITE" id="PS52016">
    <property type="entry name" value="TONB_DEPENDENT_REC_3"/>
    <property type="match status" value="1"/>
</dbReference>
<keyword evidence="4 10" id="KW-1134">Transmembrane beta strand</keyword>
<dbReference type="Pfam" id="PF07715">
    <property type="entry name" value="Plug"/>
    <property type="match status" value="1"/>
</dbReference>
<keyword evidence="3 10" id="KW-0813">Transport</keyword>
<dbReference type="GO" id="GO:0044718">
    <property type="term" value="P:siderophore transmembrane transport"/>
    <property type="evidence" value="ECO:0007669"/>
    <property type="project" value="TreeGrafter"/>
</dbReference>
<sequence>MPCFISLGARLRLAALAGALLAGTPARAQTAAPDDAPTLLPEVNVSASGLQLGSSDMATPVSVLEGDELVRRRAATLGETLDGEPGIQSTHFGAGASRPVIRGMDGPRVQVLSDGSELQDASTVSPDHAVVSEPLLARQIEVLRGPSALIHGGGAIGGVVNVLDDKIPTAIPEKGYEGSVELRGASGAREQTGALQLTGGAGHVAVHVEGLARDASDYRVGSGWSGGAAVPGSFNRSDAGSVGLSWIADRGYLGLAYTRQGARYGLPGHNHGFEGCHAHGDHLHCGDDGHDHGGADEPEHGANDVPVVDLRSGRWDLRGELRRPFAGAEALRLRASSTDYRHDEVEDGSIATTFRNKAHDLRVELQHAPLAGWRGVLGVQAMQRRFSAEGEEAYVQPTETRRASLFMLEETQWRQWRFSAALRHERQTVDALESGLRSSLGGSSVALGAVWKFTPGYQLSVSLTHARRMPTAEELYAKGLHMATSTYERGNPALRPEQARSIDFGLRKTAGDTTFAVSLYRNRVKDYIYGRTLDVLDGLQLLQYSQQDASFTGMEAQLRQRLNRYLGVTLFGDLVRAQLAGGAMLARIPAARAGLRLDGAWQGWDGQIEWVQVMRQNRIAEFETATPGYGMLNVGATYNGRFGDGTPWQFYVRAGNLTNRLAWAHTSFIKNAAPLMGRNIVVGMRVPF</sequence>
<dbReference type="Proteomes" id="UP000321199">
    <property type="component" value="Chromosome"/>
</dbReference>
<dbReference type="GO" id="GO:0009279">
    <property type="term" value="C:cell outer membrane"/>
    <property type="evidence" value="ECO:0007669"/>
    <property type="project" value="UniProtKB-SubCell"/>
</dbReference>
<keyword evidence="5 10" id="KW-0812">Transmembrane</keyword>
<feature type="signal peptide" evidence="12">
    <location>
        <begin position="1"/>
        <end position="28"/>
    </location>
</feature>
<gene>
    <name evidence="15" type="ORF">FOZ74_10385</name>
</gene>
<keyword evidence="8 15" id="KW-0675">Receptor</keyword>
<feature type="domain" description="TonB-dependent receptor-like beta-barrel" evidence="13">
    <location>
        <begin position="319"/>
        <end position="657"/>
    </location>
</feature>
<comment type="similarity">
    <text evidence="2 10 11">Belongs to the TonB-dependent receptor family.</text>
</comment>
<dbReference type="InterPro" id="IPR000531">
    <property type="entry name" value="Beta-barrel_TonB"/>
</dbReference>
<organism evidence="15 16">
    <name type="scientific">Comamonas flocculans</name>
    <dbReference type="NCBI Taxonomy" id="2597701"/>
    <lineage>
        <taxon>Bacteria</taxon>
        <taxon>Pseudomonadati</taxon>
        <taxon>Pseudomonadota</taxon>
        <taxon>Betaproteobacteria</taxon>
        <taxon>Burkholderiales</taxon>
        <taxon>Comamonadaceae</taxon>
        <taxon>Comamonas</taxon>
    </lineage>
</organism>
<dbReference type="GO" id="GO:0015344">
    <property type="term" value="F:siderophore uptake transmembrane transporter activity"/>
    <property type="evidence" value="ECO:0007669"/>
    <property type="project" value="TreeGrafter"/>
</dbReference>
<evidence type="ECO:0000256" key="3">
    <source>
        <dbReference type="ARBA" id="ARBA00022448"/>
    </source>
</evidence>
<dbReference type="InterPro" id="IPR037066">
    <property type="entry name" value="Plug_dom_sf"/>
</dbReference>
<evidence type="ECO:0000256" key="1">
    <source>
        <dbReference type="ARBA" id="ARBA00004571"/>
    </source>
</evidence>
<dbReference type="AlphaFoldDB" id="A0A5B8RWE1"/>
<evidence type="ECO:0000256" key="12">
    <source>
        <dbReference type="SAM" id="SignalP"/>
    </source>
</evidence>
<keyword evidence="16" id="KW-1185">Reference proteome</keyword>
<proteinExistence type="inferred from homology"/>
<dbReference type="PANTHER" id="PTHR30069:SF40">
    <property type="entry name" value="TONB-DEPENDENT RECEPTOR NMB0964-RELATED"/>
    <property type="match status" value="1"/>
</dbReference>
<evidence type="ECO:0000256" key="6">
    <source>
        <dbReference type="ARBA" id="ARBA00023077"/>
    </source>
</evidence>
<dbReference type="Gene3D" id="2.40.170.20">
    <property type="entry name" value="TonB-dependent receptor, beta-barrel domain"/>
    <property type="match status" value="1"/>
</dbReference>
<feature type="chain" id="PRO_5022944689" evidence="12">
    <location>
        <begin position="29"/>
        <end position="688"/>
    </location>
</feature>
<keyword evidence="6 11" id="KW-0798">TonB box</keyword>